<dbReference type="GeneID" id="107265198"/>
<keyword evidence="1 3" id="KW-0479">Metal-binding</keyword>
<evidence type="ECO:0000259" key="6">
    <source>
        <dbReference type="PROSITE" id="PS50089"/>
    </source>
</evidence>
<evidence type="ECO:0000256" key="4">
    <source>
        <dbReference type="SAM" id="Coils"/>
    </source>
</evidence>
<dbReference type="InterPro" id="IPR013083">
    <property type="entry name" value="Znf_RING/FYVE/PHD"/>
</dbReference>
<protein>
    <submittedName>
        <fullName evidence="8">E3 ubiquitin-protein ligase TTC3</fullName>
    </submittedName>
</protein>
<dbReference type="InterPro" id="IPR043866">
    <property type="entry name" value="TTC3/DZIP3_dom"/>
</dbReference>
<dbReference type="Gene3D" id="3.30.40.10">
    <property type="entry name" value="Zinc/RING finger domain, C3HC4 (zinc finger)"/>
    <property type="match status" value="1"/>
</dbReference>
<dbReference type="GO" id="GO:0008270">
    <property type="term" value="F:zinc ion binding"/>
    <property type="evidence" value="ECO:0007669"/>
    <property type="project" value="UniProtKB-KW"/>
</dbReference>
<keyword evidence="7" id="KW-1185">Reference proteome</keyword>
<dbReference type="Pfam" id="PF19179">
    <property type="entry name" value="TTC3_DZIP3_dom"/>
    <property type="match status" value="1"/>
</dbReference>
<dbReference type="SUPFAM" id="SSF57850">
    <property type="entry name" value="RING/U-box"/>
    <property type="match status" value="1"/>
</dbReference>
<proteinExistence type="predicted"/>
<sequence length="1316" mass="151298">MLCISGLESEKLEDLTVIVQHLISLEKNIQENDVHFPAVYYALGKAHCKLYRFLLAYDAVNKGFAFLNNNVKINEYCIPTTNTVIPETTREGLLVALVQLKEESSSWHRPDAVCCMDECLDHSPHYAPSRYIFFSDPAFNGMVILTCNNVTHPCVVKFHQSCWKLKKEQLSSIKKLSDKDIIGYKCFTPNCETAQGVPSIIIRVEVVGEGGNIKTRFDAPTNTHSWPKRNPAPPKGAIKKQNKVKQQTPKPRKLGNPSNCIVPVQNSQVKEPLFNEEAEMKWRLKKLAYLRNRNFGIPEETDWRPNKEWFGNSFMKVIAEVLPNPDFTKDDAKTSSLKSFVFSLIYAYIEKNGPVKRADVLRMWNDTKLLIENYNSVLNDSEDIFDFLLQSLKIVAIGEYLCIPKILPQLYNIVKQETVVCLKFFIDNTCTNNIQDQPEEYEKYVDGGTLNEVDIYEDTYGEHMYEEEPYEEDVQEDILGECMVSNYNSGTPDQEVSPRDEEDGFLPTDFISLDNNITSDQIEASTISDVKSTDAVCSSQINELEVMTITEDTEICHQADIKKNPSIDADKLQESIANKEHIVEESQIKDVIAATNDNDFIESNDILDDSIQKKEIKEQSELKKEAEEVPSGDNNYFEANEDYPESTVEKCTDFNEFTWNELFAVYTNEIDDTNTVHNKEKKSPVKKNDINAFNECENADMVVEVLKSKDLVRSSTMHKMDQTKRSTMESRRIKRKYRTIVKRKGMSVPRVRWIKKKRVTIIENKKTMKNEIERLKKENAELLEKRKEEQEKLHEELEDCKRVIQQKISELKMTKDNEIHKKRSFLKKCLDSQYNSNMIALVAAVNQFRESLAIVGGMQDLLEKITAKRVFTGGAEVEWQQLIAHIQLQSNVLDNEFLKLKADLELNENVEKMDLFSLQLQNVHTSPLRNLSKIVETGFQSLIMHYNRVIQHIQMTRPGALMNMPVQRPPLMQQPYIGYPLQYPPQVAMPRNSVIIQNQGLPPRIPMHLNAYRMEGNTLMQNVQQVTPENGQPHISHHKGNDNTVIKKEDTPKQLESVSENTEENNAESQEQLDLSRESAEELPSENTLDLPTKIHSLFSSNIPAELLSEGTKKRKSRKPKKTVFIDDVLQRLRKKYIGVLESDLLDSILDVRRQHKSLTGMKVSVIIEKTAPFIERRQVAQLCDYTRPIKTESAEVFVSPSHTKKKRREIVVPSSLTTSQNSQLNVRKAVEQGGTIKKNPWEIINDQRNKWQKESQEVECNICIEPMITNAKPIYTLSCQHAFHKSCIKSWFRHNQSCPTCRVHCTIDEEFPPLP</sequence>
<reference evidence="8" key="1">
    <citation type="submission" date="2025-08" db="UniProtKB">
        <authorList>
            <consortium name="RefSeq"/>
        </authorList>
    </citation>
    <scope>IDENTIFICATION</scope>
</reference>
<dbReference type="PANTHER" id="PTHR17550">
    <property type="entry name" value="E3 UBIQUITIN-PROTEIN LIGASE TTC3"/>
    <property type="match status" value="1"/>
</dbReference>
<evidence type="ECO:0000256" key="1">
    <source>
        <dbReference type="ARBA" id="ARBA00022771"/>
    </source>
</evidence>
<dbReference type="Proteomes" id="UP000694920">
    <property type="component" value="Unplaced"/>
</dbReference>
<dbReference type="PROSITE" id="PS50089">
    <property type="entry name" value="ZF_RING_2"/>
    <property type="match status" value="1"/>
</dbReference>
<evidence type="ECO:0000256" key="3">
    <source>
        <dbReference type="PROSITE-ProRule" id="PRU00175"/>
    </source>
</evidence>
<feature type="region of interest" description="Disordered" evidence="5">
    <location>
        <begin position="1028"/>
        <end position="1090"/>
    </location>
</feature>
<evidence type="ECO:0000256" key="2">
    <source>
        <dbReference type="ARBA" id="ARBA00022833"/>
    </source>
</evidence>
<feature type="compositionally biased region" description="Basic and acidic residues" evidence="5">
    <location>
        <begin position="1039"/>
        <end position="1053"/>
    </location>
</feature>
<accession>A0AAJ7RCH5</accession>
<keyword evidence="4" id="KW-0175">Coiled coil</keyword>
<evidence type="ECO:0000313" key="8">
    <source>
        <dbReference type="RefSeq" id="XP_024938363.1"/>
    </source>
</evidence>
<dbReference type="SMART" id="SM00184">
    <property type="entry name" value="RING"/>
    <property type="match status" value="1"/>
</dbReference>
<keyword evidence="1 3" id="KW-0863">Zinc-finger</keyword>
<dbReference type="KEGG" id="ccin:107265198"/>
<gene>
    <name evidence="8" type="primary">LOC107265198</name>
</gene>
<dbReference type="PANTHER" id="PTHR17550:SF4">
    <property type="entry name" value="E3 UBIQUITIN-PROTEIN LIGASE TTC3"/>
    <property type="match status" value="1"/>
</dbReference>
<dbReference type="Pfam" id="PF13639">
    <property type="entry name" value="zf-RING_2"/>
    <property type="match status" value="1"/>
</dbReference>
<dbReference type="RefSeq" id="XP_024938363.1">
    <property type="nucleotide sequence ID" value="XM_025082595.1"/>
</dbReference>
<feature type="domain" description="RING-type" evidence="6">
    <location>
        <begin position="1261"/>
        <end position="1303"/>
    </location>
</feature>
<keyword evidence="2" id="KW-0862">Zinc</keyword>
<evidence type="ECO:0000256" key="5">
    <source>
        <dbReference type="SAM" id="MobiDB-lite"/>
    </source>
</evidence>
<feature type="region of interest" description="Disordered" evidence="5">
    <location>
        <begin position="216"/>
        <end position="261"/>
    </location>
</feature>
<feature type="coiled-coil region" evidence="4">
    <location>
        <begin position="758"/>
        <end position="807"/>
    </location>
</feature>
<evidence type="ECO:0000313" key="7">
    <source>
        <dbReference type="Proteomes" id="UP000694920"/>
    </source>
</evidence>
<name>A0AAJ7RCH5_CEPCN</name>
<organism evidence="7 8">
    <name type="scientific">Cephus cinctus</name>
    <name type="common">Wheat stem sawfly</name>
    <dbReference type="NCBI Taxonomy" id="211228"/>
    <lineage>
        <taxon>Eukaryota</taxon>
        <taxon>Metazoa</taxon>
        <taxon>Ecdysozoa</taxon>
        <taxon>Arthropoda</taxon>
        <taxon>Hexapoda</taxon>
        <taxon>Insecta</taxon>
        <taxon>Pterygota</taxon>
        <taxon>Neoptera</taxon>
        <taxon>Endopterygota</taxon>
        <taxon>Hymenoptera</taxon>
        <taxon>Cephoidea</taxon>
        <taxon>Cephidae</taxon>
        <taxon>Cephus</taxon>
    </lineage>
</organism>
<dbReference type="InterPro" id="IPR001841">
    <property type="entry name" value="Znf_RING"/>
</dbReference>